<dbReference type="SMART" id="SM00577">
    <property type="entry name" value="CPDc"/>
    <property type="match status" value="1"/>
</dbReference>
<evidence type="ECO:0000313" key="3">
    <source>
        <dbReference type="Proteomes" id="UP001150062"/>
    </source>
</evidence>
<dbReference type="NCBIfam" id="TIGR02251">
    <property type="entry name" value="HIF-SF_euk"/>
    <property type="match status" value="1"/>
</dbReference>
<dbReference type="PANTHER" id="PTHR12210">
    <property type="entry name" value="DULLARD PROTEIN PHOSPHATASE"/>
    <property type="match status" value="1"/>
</dbReference>
<dbReference type="CDD" id="cd07521">
    <property type="entry name" value="HAD_FCP1-like"/>
    <property type="match status" value="1"/>
</dbReference>
<feature type="domain" description="FCP1 homology" evidence="1">
    <location>
        <begin position="24"/>
        <end position="184"/>
    </location>
</feature>
<dbReference type="InterPro" id="IPR050365">
    <property type="entry name" value="TIM50"/>
</dbReference>
<reference evidence="2" key="1">
    <citation type="submission" date="2022-08" db="EMBL/GenBank/DDBJ databases">
        <title>Novel sulfate-reducing endosymbionts in the free-living metamonad Anaeramoeba.</title>
        <authorList>
            <person name="Jerlstrom-Hultqvist J."/>
            <person name="Cepicka I."/>
            <person name="Gallot-Lavallee L."/>
            <person name="Salas-Leiva D."/>
            <person name="Curtis B.A."/>
            <person name="Zahonova K."/>
            <person name="Pipaliya S."/>
            <person name="Dacks J."/>
            <person name="Roger A.J."/>
        </authorList>
    </citation>
    <scope>NUCLEOTIDE SEQUENCE</scope>
    <source>
        <strain evidence="2">Schooner1</strain>
    </source>
</reference>
<dbReference type="SUPFAM" id="SSF56784">
    <property type="entry name" value="HAD-like"/>
    <property type="match status" value="1"/>
</dbReference>
<dbReference type="InterPro" id="IPR004274">
    <property type="entry name" value="FCP1_dom"/>
</dbReference>
<evidence type="ECO:0000313" key="2">
    <source>
        <dbReference type="EMBL" id="KAJ6251747.1"/>
    </source>
</evidence>
<keyword evidence="3" id="KW-1185">Reference proteome</keyword>
<gene>
    <name evidence="2" type="ORF">M0813_01517</name>
</gene>
<dbReference type="EMBL" id="JAOAOG010000054">
    <property type="protein sequence ID" value="KAJ6251747.1"/>
    <property type="molecule type" value="Genomic_DNA"/>
</dbReference>
<comment type="caution">
    <text evidence="2">The sequence shown here is derived from an EMBL/GenBank/DDBJ whole genome shotgun (WGS) entry which is preliminary data.</text>
</comment>
<dbReference type="Gene3D" id="3.40.50.1000">
    <property type="entry name" value="HAD superfamily/HAD-like"/>
    <property type="match status" value="1"/>
</dbReference>
<dbReference type="Pfam" id="PF03031">
    <property type="entry name" value="NIF"/>
    <property type="match status" value="1"/>
</dbReference>
<dbReference type="Proteomes" id="UP001150062">
    <property type="component" value="Unassembled WGS sequence"/>
</dbReference>
<proteinExistence type="predicted"/>
<organism evidence="2 3">
    <name type="scientific">Anaeramoeba flamelloides</name>
    <dbReference type="NCBI Taxonomy" id="1746091"/>
    <lineage>
        <taxon>Eukaryota</taxon>
        <taxon>Metamonada</taxon>
        <taxon>Anaeramoebidae</taxon>
        <taxon>Anaeramoeba</taxon>
    </lineage>
</organism>
<dbReference type="InterPro" id="IPR011948">
    <property type="entry name" value="Dullard_phosphatase"/>
</dbReference>
<protein>
    <submittedName>
        <fullName evidence="2">Ctd nuclear envelope phosphatase 1</fullName>
    </submittedName>
</protein>
<sequence>MMMNKLQPYFDLFYDPPRRQEKLKNRRKLTLVLDLDETLVHSCQIPKPNLKYDMTVKCTIQKIETLFYVYKRPYVDQFLKQASKWFNIVIFTSSLQVYADPIIDFLDPNHQVKERLFRESCEQLAGNWIKDLSVLFTRFDRCVIVDNSPVAFTRNWENGIPIRTWDGDPLDKELKKLLTFLDGLRSLRDVRHILKFRSLSYN</sequence>
<dbReference type="InterPro" id="IPR023214">
    <property type="entry name" value="HAD_sf"/>
</dbReference>
<dbReference type="InterPro" id="IPR036412">
    <property type="entry name" value="HAD-like_sf"/>
</dbReference>
<accession>A0ABQ8Z4B3</accession>
<dbReference type="PROSITE" id="PS50969">
    <property type="entry name" value="FCP1"/>
    <property type="match status" value="1"/>
</dbReference>
<evidence type="ECO:0000259" key="1">
    <source>
        <dbReference type="PROSITE" id="PS50969"/>
    </source>
</evidence>
<name>A0ABQ8Z4B3_9EUKA</name>